<comment type="similarity">
    <text evidence="2">Belongs to the LptD family.</text>
</comment>
<dbReference type="Pfam" id="PF04453">
    <property type="entry name" value="LptD"/>
    <property type="match status" value="1"/>
</dbReference>
<evidence type="ECO:0000313" key="5">
    <source>
        <dbReference type="EMBL" id="RAO75736.1"/>
    </source>
</evidence>
<dbReference type="PANTHER" id="PTHR30189:SF1">
    <property type="entry name" value="LPS-ASSEMBLY PROTEIN LPTD"/>
    <property type="match status" value="1"/>
</dbReference>
<feature type="region of interest" description="Disordered" evidence="3">
    <location>
        <begin position="30"/>
        <end position="52"/>
    </location>
</feature>
<protein>
    <recommendedName>
        <fullName evidence="2">LPS-assembly protein LptD</fullName>
    </recommendedName>
</protein>
<dbReference type="InterPro" id="IPR050218">
    <property type="entry name" value="LptD"/>
</dbReference>
<dbReference type="Proteomes" id="UP000248926">
    <property type="component" value="Unassembled WGS sequence"/>
</dbReference>
<dbReference type="OrthoDB" id="9760225at2"/>
<comment type="caution">
    <text evidence="5">The sequence shown here is derived from an EMBL/GenBank/DDBJ whole genome shotgun (WGS) entry which is preliminary data.</text>
</comment>
<sequence length="819" mass="91794" precursor="true">MTPKPTSRHLPPRRLLAVAAALALFGGPVEAQSASDQPEPTAPVSNTPPPAVSNCPLGAFRCPPRPLNYAMCRPNAMLSFYDPTLSKDSSVRDTSNTYVTAQRVDSSNQTVYHLEGDVKVERADQRMQADVTDYNDETTDYDARGNVRYQEAGQLLSSDHMRGNQTASTATADNVSYQMLTNRGNGVAQQGQMLDDQRSRYTQATYSTCDVGNHVWEIKGKDIRMDKETGEGVAHDATMSLYGVPFFYLPTFSFPIDDRRKTGFLTPTIGNSSRSGFTVSTPYYLNLAPNYDATLDPRIYTSRGVMLAGEFRYLVPGSLGQLNFEYLPNDRGDPTPGSTEDTKGDDRWLLKYNDITHLYGPWSLNASINRASDRNYLRDFGNDLYTSAIGTLTSSTYINGGGMWGSAYWNAQLGADYYQNVDPSLPDTVVQYKRWPRAAFNVDYPINRWLDVGANTEAVAFRKENVVEGNRLDLYPYIGADFRGAAWFVKPKIAYRYTGYDLQGNYEQYGYLGRLGQNVASPFTSNSPSRSLPIVSVDSGLVFDRSTSLFGTNYTQTLEPRLYYLYVPYRNQDNIPLFDTNLMSFDTWQLFTTNTYSGADRQMNANNLSAALTTRLLDDNGVERLSATFGQIRYFNQQRVQLPNGQNTVTPATDWSGSDYVVELNTQLSDDWRLTSQYQWNPNTSLTDLGALTLQKRIKVDGIINFSYRYRRQPGSEAPLLEQYDASVVYPISDRWRLLGHWTYSVLDKKTVEALAGVEYDSCCVALRLIGRHYVNTYNYITTTGAANNAIMLEVEFKGMGGFTGQSESSLRNGILGYQ</sequence>
<feature type="signal peptide" evidence="2">
    <location>
        <begin position="1"/>
        <end position="31"/>
    </location>
</feature>
<feature type="chain" id="PRO_5016473193" description="LPS-assembly protein LptD" evidence="2">
    <location>
        <begin position="32"/>
        <end position="819"/>
    </location>
</feature>
<evidence type="ECO:0000259" key="4">
    <source>
        <dbReference type="Pfam" id="PF04453"/>
    </source>
</evidence>
<feature type="domain" description="LptD C-terminal" evidence="4">
    <location>
        <begin position="346"/>
        <end position="736"/>
    </location>
</feature>
<dbReference type="EMBL" id="NFZS01000004">
    <property type="protein sequence ID" value="RAO75736.1"/>
    <property type="molecule type" value="Genomic_DNA"/>
</dbReference>
<accession>A0A328P404</accession>
<evidence type="ECO:0000256" key="1">
    <source>
        <dbReference type="ARBA" id="ARBA00023237"/>
    </source>
</evidence>
<dbReference type="GO" id="GO:0009279">
    <property type="term" value="C:cell outer membrane"/>
    <property type="evidence" value="ECO:0007669"/>
    <property type="project" value="UniProtKB-SubCell"/>
</dbReference>
<comment type="caution">
    <text evidence="2">Lacks conserved residue(s) required for the propagation of feature annotation.</text>
</comment>
<keyword evidence="1 2" id="KW-0998">Cell outer membrane</keyword>
<comment type="subcellular location">
    <subcellularLocation>
        <location evidence="2">Cell outer membrane</location>
    </subcellularLocation>
</comment>
<keyword evidence="6" id="KW-1185">Reference proteome</keyword>
<dbReference type="GO" id="GO:0043165">
    <property type="term" value="P:Gram-negative-bacterium-type cell outer membrane assembly"/>
    <property type="evidence" value="ECO:0007669"/>
    <property type="project" value="UniProtKB-UniRule"/>
</dbReference>
<comment type="function">
    <text evidence="2">Together with LptE, is involved in the assembly of lipopolysaccharide (LPS) at the surface of the outer membrane.</text>
</comment>
<proteinExistence type="inferred from homology"/>
<keyword evidence="2" id="KW-0472">Membrane</keyword>
<organism evidence="5 6">
    <name type="scientific">Dyella jiangningensis</name>
    <dbReference type="NCBI Taxonomy" id="1379159"/>
    <lineage>
        <taxon>Bacteria</taxon>
        <taxon>Pseudomonadati</taxon>
        <taxon>Pseudomonadota</taxon>
        <taxon>Gammaproteobacteria</taxon>
        <taxon>Lysobacterales</taxon>
        <taxon>Rhodanobacteraceae</taxon>
        <taxon>Dyella</taxon>
    </lineage>
</organism>
<dbReference type="InterPro" id="IPR020889">
    <property type="entry name" value="LipoPS_assembly_LptD"/>
</dbReference>
<dbReference type="HAMAP" id="MF_01411">
    <property type="entry name" value="LPS_assembly_LptD"/>
    <property type="match status" value="1"/>
</dbReference>
<evidence type="ECO:0000256" key="3">
    <source>
        <dbReference type="SAM" id="MobiDB-lite"/>
    </source>
</evidence>
<name>A0A328P404_9GAMM</name>
<dbReference type="GO" id="GO:1990351">
    <property type="term" value="C:transporter complex"/>
    <property type="evidence" value="ECO:0007669"/>
    <property type="project" value="TreeGrafter"/>
</dbReference>
<keyword evidence="2" id="KW-0732">Signal</keyword>
<dbReference type="PANTHER" id="PTHR30189">
    <property type="entry name" value="LPS-ASSEMBLY PROTEIN"/>
    <property type="match status" value="1"/>
</dbReference>
<dbReference type="RefSeq" id="WP_111984202.1">
    <property type="nucleotide sequence ID" value="NZ_NFZS01000004.1"/>
</dbReference>
<gene>
    <name evidence="2" type="primary">lptD</name>
    <name evidence="5" type="ORF">CA260_16980</name>
</gene>
<comment type="subunit">
    <text evidence="2">Component of the lipopolysaccharide transport and assembly complex. Interacts with LptE and LptA.</text>
</comment>
<evidence type="ECO:0000313" key="6">
    <source>
        <dbReference type="Proteomes" id="UP000248926"/>
    </source>
</evidence>
<dbReference type="AlphaFoldDB" id="A0A328P404"/>
<evidence type="ECO:0000256" key="2">
    <source>
        <dbReference type="HAMAP-Rule" id="MF_01411"/>
    </source>
</evidence>
<dbReference type="InterPro" id="IPR007543">
    <property type="entry name" value="LptD_C"/>
</dbReference>
<reference evidence="5 6" key="1">
    <citation type="journal article" date="2018" name="Genet. Mol. Biol.">
        <title>The genome sequence of Dyella jiangningensis FCAV SCS01 from a lignocellulose-decomposing microbial consortium metagenome reveals potential for biotechnological applications.</title>
        <authorList>
            <person name="Desiderato J.G."/>
            <person name="Alvarenga D.O."/>
            <person name="Constancio M.T.L."/>
            <person name="Alves L.M.C."/>
            <person name="Varani A.M."/>
        </authorList>
    </citation>
    <scope>NUCLEOTIDE SEQUENCE [LARGE SCALE GENOMIC DNA]</scope>
    <source>
        <strain evidence="5 6">FCAV SCS01</strain>
    </source>
</reference>
<dbReference type="GO" id="GO:0015920">
    <property type="term" value="P:lipopolysaccharide transport"/>
    <property type="evidence" value="ECO:0007669"/>
    <property type="project" value="InterPro"/>
</dbReference>